<organism evidence="13">
    <name type="scientific">marine metagenome</name>
    <dbReference type="NCBI Taxonomy" id="408172"/>
    <lineage>
        <taxon>unclassified sequences</taxon>
        <taxon>metagenomes</taxon>
        <taxon>ecological metagenomes</taxon>
    </lineage>
</organism>
<dbReference type="SUPFAM" id="SSF51905">
    <property type="entry name" value="FAD/NAD(P)-binding domain"/>
    <property type="match status" value="1"/>
</dbReference>
<dbReference type="GO" id="GO:0005737">
    <property type="term" value="C:cytoplasm"/>
    <property type="evidence" value="ECO:0007669"/>
    <property type="project" value="UniProtKB-SubCell"/>
</dbReference>
<dbReference type="GO" id="GO:0004148">
    <property type="term" value="F:dihydrolipoyl dehydrogenase (NADH) activity"/>
    <property type="evidence" value="ECO:0007669"/>
    <property type="project" value="InterPro"/>
</dbReference>
<keyword evidence="10" id="KW-0676">Redox-active center</keyword>
<dbReference type="InterPro" id="IPR023753">
    <property type="entry name" value="FAD/NAD-binding_dom"/>
</dbReference>
<dbReference type="Gene3D" id="3.50.50.60">
    <property type="entry name" value="FAD/NAD(P)-binding domain"/>
    <property type="match status" value="2"/>
</dbReference>
<dbReference type="PANTHER" id="PTHR22912:SF217">
    <property type="entry name" value="DIHYDROLIPOYL DEHYDROGENASE"/>
    <property type="match status" value="1"/>
</dbReference>
<evidence type="ECO:0000256" key="3">
    <source>
        <dbReference type="ARBA" id="ARBA00007532"/>
    </source>
</evidence>
<dbReference type="PRINTS" id="PR00411">
    <property type="entry name" value="PNDRDTASEI"/>
</dbReference>
<dbReference type="InterPro" id="IPR036188">
    <property type="entry name" value="FAD/NAD-bd_sf"/>
</dbReference>
<evidence type="ECO:0000256" key="10">
    <source>
        <dbReference type="ARBA" id="ARBA00023284"/>
    </source>
</evidence>
<evidence type="ECO:0000256" key="4">
    <source>
        <dbReference type="ARBA" id="ARBA00022490"/>
    </source>
</evidence>
<keyword evidence="4" id="KW-0963">Cytoplasm</keyword>
<evidence type="ECO:0000313" key="13">
    <source>
        <dbReference type="EMBL" id="SUZ94784.1"/>
    </source>
</evidence>
<feature type="domain" description="Pyridine nucleotide-disulphide oxidoreductase dimerisation" evidence="11">
    <location>
        <begin position="344"/>
        <end position="455"/>
    </location>
</feature>
<keyword evidence="8" id="KW-0520">NAD</keyword>
<dbReference type="GO" id="GO:0006103">
    <property type="term" value="P:2-oxoglutarate metabolic process"/>
    <property type="evidence" value="ECO:0007669"/>
    <property type="project" value="TreeGrafter"/>
</dbReference>
<gene>
    <name evidence="13" type="ORF">METZ01_LOCUS47638</name>
</gene>
<evidence type="ECO:0000256" key="9">
    <source>
        <dbReference type="ARBA" id="ARBA00023157"/>
    </source>
</evidence>
<keyword evidence="6" id="KW-0274">FAD</keyword>
<dbReference type="PROSITE" id="PS00076">
    <property type="entry name" value="PYRIDINE_REDOX_1"/>
    <property type="match status" value="1"/>
</dbReference>
<dbReference type="Pfam" id="PF07992">
    <property type="entry name" value="Pyr_redox_2"/>
    <property type="match status" value="1"/>
</dbReference>
<keyword evidence="9" id="KW-1015">Disulfide bond</keyword>
<feature type="domain" description="FAD/NAD(P)-binding" evidence="12">
    <location>
        <begin position="6"/>
        <end position="324"/>
    </location>
</feature>
<proteinExistence type="inferred from homology"/>
<sequence length="467" mass="48351">VTVRHDLVVVGGGPAGYAAALYGAAAGLDVGLIEERSLGGTCLHVGCIPAKELLETASVLRTVRRAADFGVATGGDEPTVDLAVSQVRKQKVIDGLVKGLGSLLAGRDVTVYDGTGRLGVDHVVTVDGSDGSIVVAADHVVLATGSSPRTIPGFDIDGELVVTSDELLSIDKVPDRVAVIGGGAIGCEFASMLADYGSAVTLLEVAPEILPGCDADVAKAVRRSFRRRRIDVHSGVPVHDHDPADGGTTVRFGADSTVEVDLVVVAVGRRPRGDSAGLIGTRVVVDEQGFVEVDDRLRTSEPGVYAVGDVVATPQLAHVGFAEGMFVVKDLLGESPTPLDPATVPWCIYSHPEVAFAGLTEAAAIEAGHDVVVSSHRFAGNGRAMILGDVDGLVKVVAAKDADGRAGRLLGVHMVGPWVTEQLGQAYLAVNWEATVDEVAEFIQPHPTLSELFGETVMALTGRALHG</sequence>
<evidence type="ECO:0000259" key="11">
    <source>
        <dbReference type="Pfam" id="PF02852"/>
    </source>
</evidence>
<dbReference type="Gene3D" id="3.30.390.30">
    <property type="match status" value="1"/>
</dbReference>
<keyword evidence="5" id="KW-0285">Flavoprotein</keyword>
<dbReference type="InterPro" id="IPR012999">
    <property type="entry name" value="Pyr_OxRdtase_I_AS"/>
</dbReference>
<comment type="similarity">
    <text evidence="3">Belongs to the class-I pyridine nucleotide-disulfide oxidoreductase family.</text>
</comment>
<keyword evidence="7" id="KW-0560">Oxidoreductase</keyword>
<dbReference type="Pfam" id="PF02852">
    <property type="entry name" value="Pyr_redox_dim"/>
    <property type="match status" value="1"/>
</dbReference>
<reference evidence="13" key="1">
    <citation type="submission" date="2018-05" db="EMBL/GenBank/DDBJ databases">
        <authorList>
            <person name="Lanie J.A."/>
            <person name="Ng W.-L."/>
            <person name="Kazmierczak K.M."/>
            <person name="Andrzejewski T.M."/>
            <person name="Davidsen T.M."/>
            <person name="Wayne K.J."/>
            <person name="Tettelin H."/>
            <person name="Glass J.I."/>
            <person name="Rusch D."/>
            <person name="Podicherti R."/>
            <person name="Tsui H.-C.T."/>
            <person name="Winkler M.E."/>
        </authorList>
    </citation>
    <scope>NUCLEOTIDE SEQUENCE</scope>
</reference>
<dbReference type="InterPro" id="IPR050151">
    <property type="entry name" value="Class-I_Pyr_Nuc-Dis_Oxidored"/>
</dbReference>
<dbReference type="EMBL" id="UINC01002266">
    <property type="protein sequence ID" value="SUZ94784.1"/>
    <property type="molecule type" value="Genomic_DNA"/>
</dbReference>
<dbReference type="AlphaFoldDB" id="A0A381RU90"/>
<evidence type="ECO:0000256" key="7">
    <source>
        <dbReference type="ARBA" id="ARBA00023002"/>
    </source>
</evidence>
<accession>A0A381RU90</accession>
<dbReference type="InterPro" id="IPR001100">
    <property type="entry name" value="Pyr_nuc-diS_OxRdtase"/>
</dbReference>
<comment type="subcellular location">
    <subcellularLocation>
        <location evidence="2">Cytoplasm</location>
    </subcellularLocation>
</comment>
<dbReference type="InterPro" id="IPR004099">
    <property type="entry name" value="Pyr_nucl-diS_OxRdtase_dimer"/>
</dbReference>
<evidence type="ECO:0000256" key="6">
    <source>
        <dbReference type="ARBA" id="ARBA00022827"/>
    </source>
</evidence>
<dbReference type="SUPFAM" id="SSF55424">
    <property type="entry name" value="FAD/NAD-linked reductases, dimerisation (C-terminal) domain"/>
    <property type="match status" value="1"/>
</dbReference>
<dbReference type="PANTHER" id="PTHR22912">
    <property type="entry name" value="DISULFIDE OXIDOREDUCTASE"/>
    <property type="match status" value="1"/>
</dbReference>
<name>A0A381RU90_9ZZZZ</name>
<dbReference type="FunFam" id="3.30.390.30:FF:000001">
    <property type="entry name" value="Dihydrolipoyl dehydrogenase"/>
    <property type="match status" value="1"/>
</dbReference>
<dbReference type="GO" id="GO:0050660">
    <property type="term" value="F:flavin adenine dinucleotide binding"/>
    <property type="evidence" value="ECO:0007669"/>
    <property type="project" value="InterPro"/>
</dbReference>
<dbReference type="NCBIfam" id="TIGR01350">
    <property type="entry name" value="lipoamide_DH"/>
    <property type="match status" value="1"/>
</dbReference>
<evidence type="ECO:0000256" key="5">
    <source>
        <dbReference type="ARBA" id="ARBA00022630"/>
    </source>
</evidence>
<protein>
    <recommendedName>
        <fullName evidence="14">Dihydrolipoyl dehydrogenase</fullName>
    </recommendedName>
</protein>
<feature type="non-terminal residue" evidence="13">
    <location>
        <position position="1"/>
    </location>
</feature>
<dbReference type="InterPro" id="IPR016156">
    <property type="entry name" value="FAD/NAD-linked_Rdtase_dimer_sf"/>
</dbReference>
<evidence type="ECO:0008006" key="14">
    <source>
        <dbReference type="Google" id="ProtNLM"/>
    </source>
</evidence>
<evidence type="ECO:0000256" key="8">
    <source>
        <dbReference type="ARBA" id="ARBA00023027"/>
    </source>
</evidence>
<evidence type="ECO:0000259" key="12">
    <source>
        <dbReference type="Pfam" id="PF07992"/>
    </source>
</evidence>
<evidence type="ECO:0000256" key="1">
    <source>
        <dbReference type="ARBA" id="ARBA00001974"/>
    </source>
</evidence>
<dbReference type="PRINTS" id="PR00368">
    <property type="entry name" value="FADPNR"/>
</dbReference>
<dbReference type="InterPro" id="IPR006258">
    <property type="entry name" value="Lipoamide_DH"/>
</dbReference>
<evidence type="ECO:0000256" key="2">
    <source>
        <dbReference type="ARBA" id="ARBA00004496"/>
    </source>
</evidence>
<comment type="cofactor">
    <cofactor evidence="1">
        <name>FAD</name>
        <dbReference type="ChEBI" id="CHEBI:57692"/>
    </cofactor>
</comment>
<dbReference type="PIRSF" id="PIRSF000350">
    <property type="entry name" value="Mercury_reductase_MerA"/>
    <property type="match status" value="1"/>
</dbReference>